<gene>
    <name evidence="2" type="ORF">DYL61_25045</name>
</gene>
<protein>
    <submittedName>
        <fullName evidence="2">Uncharacterized protein</fullName>
    </submittedName>
</protein>
<feature type="region of interest" description="Disordered" evidence="1">
    <location>
        <begin position="1"/>
        <end position="22"/>
    </location>
</feature>
<accession>A0A4Z0AML9</accession>
<evidence type="ECO:0000256" key="1">
    <source>
        <dbReference type="SAM" id="MobiDB-lite"/>
    </source>
</evidence>
<comment type="caution">
    <text evidence="2">The sequence shown here is derived from an EMBL/GenBank/DDBJ whole genome shotgun (WGS) entry which is preliminary data.</text>
</comment>
<evidence type="ECO:0000313" key="3">
    <source>
        <dbReference type="Proteomes" id="UP000297734"/>
    </source>
</evidence>
<dbReference type="OrthoDB" id="7011165at2"/>
<dbReference type="Proteomes" id="UP000297734">
    <property type="component" value="Unassembled WGS sequence"/>
</dbReference>
<reference evidence="2 3" key="1">
    <citation type="journal article" date="2019" name="Syst. Appl. Microbiol.">
        <title>New species of pathogenic Pseudomonas isolated from citrus in Tunisia: Proposal of Pseudomonas kairouanensis sp. nov. and Pseudomonas nabeulensis sp. nov.</title>
        <authorList>
            <person name="Oueslati M."/>
            <person name="Mulet M."/>
            <person name="Gomila M."/>
            <person name="Berge O."/>
            <person name="Hajlaoui M.R."/>
            <person name="Lalucat J."/>
            <person name="Sadfi-Zouaoui N."/>
            <person name="Garcia-Valdes E."/>
        </authorList>
    </citation>
    <scope>NUCLEOTIDE SEQUENCE [LARGE SCALE GENOMIC DNA]</scope>
    <source>
        <strain evidence="2 3">E10B</strain>
    </source>
</reference>
<keyword evidence="3" id="KW-1185">Reference proteome</keyword>
<evidence type="ECO:0000313" key="2">
    <source>
        <dbReference type="EMBL" id="TFY88036.1"/>
    </source>
</evidence>
<dbReference type="EMBL" id="QUZT01000063">
    <property type="protein sequence ID" value="TFY88036.1"/>
    <property type="molecule type" value="Genomic_DNA"/>
</dbReference>
<dbReference type="RefSeq" id="WP_135310558.1">
    <property type="nucleotide sequence ID" value="NZ_QUZT01000063.1"/>
</dbReference>
<sequence>MQMPLQPPHNDDPKPLQAGNATHDLSLPVTLPIVPPASLSADEQQAHFIHALSRLNTQTDELLQQQPSMETVYQLQLAAMFPELVRPINPNRIFYTRYREAAQSQTQLLSSEPFGSLLNRLRTPDANAYLTEETGAFYREAQTLDADKRLSVAAPIESLASAMEVALTVKLNAFWRDRKNAQPNVEDRLIALRRQVLAHQLALHTVDGTLSAAGRTLADNVLKYPTAAAREKVFLPLQRPSVCRLALADGSQFAAAFIISNTADPVLLYTPGEGFEEYDNLTQLNQRVAARLRENASAGKLLAAALPATARQTANDAPVLAADPPVIEADVIADSVRSLRVRQYFNTRALLRKSILPVSGELEQAAHLAPQLDTATALAARNLQLVRPHEPGWLKAANPQDQEQYRRYEAAMIESNDTLVPLLEKILSLVTFSEDEVSRVLKRQKPEYAHADLAPYLSLVRLRVTSSADVEVTGYRDESAETVYISEDPNIDVPLFLHEQVLTKGRWRTKRVVDLRTLASYARRNVDPWSLHEVHRTITATAELFDRTGARVGRLNDADLRTLAHEADIGKTYDEYLRSAFSPRGDGRVFATAWQRANAARMRKEALESRLNPAISDLFTFKTPGSGLDWIHAITHYPDPSTRPQVSTLDIEAHLLVMGSGLEGGRGGQVINGVLVIQRKGTKAGGVCVLYTPDAPDNAPFRELVTGLGELDTLKAKPQWRAYFTRRMATRDAQELARIFNDTRSANRYTLSLIASDLQAFLYSAQLGFQLAHADHRSRSNAQIAWESAVNAFVYGFEIADVLTELLMVKTVHALLHRAVIGGLRRAQKLGRSIPGLLGKSAGARATSIKVAKTSIRPLDPAWVNVAEYRLPDHVDALFDVEAFAQTHHYRLSRSLGAPSFIDSRNNQFIAMRADDGRYYLYPSYVEDGARYVKDPLGLKPDFMVVPGDAKSWKPRFERTTRGGGPVLSALRPFTAEQQLDDDLIRALGVYSSSTENQHYAEVIQALSGSQKQKLRDQAIERLGIDEVTFRRIVSGDYDVPHTPALRNTLLEFRFDTNIYLHLNKTTELLSNYLTLSPAEMEKLFIKIKRLIGKNDDFSKHIRASLSVIDHDTGAQFVGYAFTQKQMNNLKKFDQKFKLSTWRSETLNAFLDEKGRRVVLAKIASEKRITPEDALQRLLTAPQIQEALKQFRIDKQEELLKRLGVVSFSDEFKKAGIPYIAVSYGDATAADTGLKVVDSISVVAFEKNIPQFSTPLEFLPSRVPTHKVEKPLRKPGTPSVPEPSAPSDAVINIVKLDELADAQLALLPANAKTKVEEIIQDIQAGRVSRKKIGNYTYVDLPQLDTGTGRGRWRVAVEKTGKEDAKDLYVVRGIIDYHGSKPKVWGM</sequence>
<name>A0A4Z0AML9_9PSED</name>
<organism evidence="2 3">
    <name type="scientific">Pseudomonas nabeulensis</name>
    <dbReference type="NCBI Taxonomy" id="2293833"/>
    <lineage>
        <taxon>Bacteria</taxon>
        <taxon>Pseudomonadati</taxon>
        <taxon>Pseudomonadota</taxon>
        <taxon>Gammaproteobacteria</taxon>
        <taxon>Pseudomonadales</taxon>
        <taxon>Pseudomonadaceae</taxon>
        <taxon>Pseudomonas</taxon>
    </lineage>
</organism>
<proteinExistence type="predicted"/>